<keyword evidence="2" id="KW-1185">Reference proteome</keyword>
<protein>
    <submittedName>
        <fullName evidence="1">Uncharacterized protein</fullName>
    </submittedName>
</protein>
<organism evidence="1 2">
    <name type="scientific">Favolaschia claudopus</name>
    <dbReference type="NCBI Taxonomy" id="2862362"/>
    <lineage>
        <taxon>Eukaryota</taxon>
        <taxon>Fungi</taxon>
        <taxon>Dikarya</taxon>
        <taxon>Basidiomycota</taxon>
        <taxon>Agaricomycotina</taxon>
        <taxon>Agaricomycetes</taxon>
        <taxon>Agaricomycetidae</taxon>
        <taxon>Agaricales</taxon>
        <taxon>Marasmiineae</taxon>
        <taxon>Mycenaceae</taxon>
        <taxon>Favolaschia</taxon>
    </lineage>
</organism>
<gene>
    <name evidence="1" type="ORF">R3P38DRAFT_2554221</name>
</gene>
<dbReference type="AlphaFoldDB" id="A0AAW0AFH9"/>
<reference evidence="1 2" key="1">
    <citation type="journal article" date="2024" name="J Genomics">
        <title>Draft genome sequencing and assembly of Favolaschia claudopus CIRM-BRFM 2984 isolated from oak limbs.</title>
        <authorList>
            <person name="Navarro D."/>
            <person name="Drula E."/>
            <person name="Chaduli D."/>
            <person name="Cazenave R."/>
            <person name="Ahrendt S."/>
            <person name="Wang J."/>
            <person name="Lipzen A."/>
            <person name="Daum C."/>
            <person name="Barry K."/>
            <person name="Grigoriev I.V."/>
            <person name="Favel A."/>
            <person name="Rosso M.N."/>
            <person name="Martin F."/>
        </authorList>
    </citation>
    <scope>NUCLEOTIDE SEQUENCE [LARGE SCALE GENOMIC DNA]</scope>
    <source>
        <strain evidence="1 2">CIRM-BRFM 2984</strain>
    </source>
</reference>
<feature type="non-terminal residue" evidence="1">
    <location>
        <position position="1"/>
    </location>
</feature>
<proteinExistence type="predicted"/>
<comment type="caution">
    <text evidence="1">The sequence shown here is derived from an EMBL/GenBank/DDBJ whole genome shotgun (WGS) entry which is preliminary data.</text>
</comment>
<dbReference type="EMBL" id="JAWWNJ010000072">
    <property type="protein sequence ID" value="KAK7007187.1"/>
    <property type="molecule type" value="Genomic_DNA"/>
</dbReference>
<sequence>WNTRCLASLGKPVLLCRAEHNSREASKASEEDADGLEQQVLIAEGARVIITRNVWTSKGSVNGAQGVVKKIWLLPGSNPQLKLPAVVFVKCDDGGYSAIVYE</sequence>
<evidence type="ECO:0000313" key="2">
    <source>
        <dbReference type="Proteomes" id="UP001362999"/>
    </source>
</evidence>
<evidence type="ECO:0000313" key="1">
    <source>
        <dbReference type="EMBL" id="KAK7007187.1"/>
    </source>
</evidence>
<dbReference type="Proteomes" id="UP001362999">
    <property type="component" value="Unassembled WGS sequence"/>
</dbReference>
<name>A0AAW0AFH9_9AGAR</name>
<accession>A0AAW0AFH9</accession>